<protein>
    <submittedName>
        <fullName evidence="2">Histidine kinase</fullName>
    </submittedName>
</protein>
<dbReference type="GO" id="GO:0000155">
    <property type="term" value="F:phosphorelay sensor kinase activity"/>
    <property type="evidence" value="ECO:0007669"/>
    <property type="project" value="InterPro"/>
</dbReference>
<dbReference type="InterPro" id="IPR036097">
    <property type="entry name" value="HisK_dim/P_sf"/>
</dbReference>
<reference evidence="2" key="1">
    <citation type="submission" date="2021-04" db="EMBL/GenBank/DDBJ databases">
        <title>novel species isolated from subtropical streams in China.</title>
        <authorList>
            <person name="Lu H."/>
        </authorList>
    </citation>
    <scope>NUCLEOTIDE SEQUENCE</scope>
    <source>
        <strain evidence="2">LFS511W</strain>
    </source>
</reference>
<dbReference type="Gene3D" id="1.10.287.130">
    <property type="match status" value="1"/>
</dbReference>
<feature type="non-terminal residue" evidence="2">
    <location>
        <position position="1"/>
    </location>
</feature>
<name>A0A941I9I3_9BURK</name>
<keyword evidence="1" id="KW-0175">Coiled coil</keyword>
<organism evidence="2 3">
    <name type="scientific">Undibacterium luofuense</name>
    <dbReference type="NCBI Taxonomy" id="2828733"/>
    <lineage>
        <taxon>Bacteria</taxon>
        <taxon>Pseudomonadati</taxon>
        <taxon>Pseudomonadota</taxon>
        <taxon>Betaproteobacteria</taxon>
        <taxon>Burkholderiales</taxon>
        <taxon>Oxalobacteraceae</taxon>
        <taxon>Undibacterium</taxon>
    </lineage>
</organism>
<evidence type="ECO:0000313" key="2">
    <source>
        <dbReference type="EMBL" id="MBR7784840.1"/>
    </source>
</evidence>
<feature type="non-terminal residue" evidence="2">
    <location>
        <position position="93"/>
    </location>
</feature>
<dbReference type="AlphaFoldDB" id="A0A941I9I3"/>
<dbReference type="SUPFAM" id="SSF47384">
    <property type="entry name" value="Homodimeric domain of signal transducing histidine kinase"/>
    <property type="match status" value="1"/>
</dbReference>
<dbReference type="Proteomes" id="UP000680067">
    <property type="component" value="Unassembled WGS sequence"/>
</dbReference>
<comment type="caution">
    <text evidence="2">The sequence shown here is derived from an EMBL/GenBank/DDBJ whole genome shotgun (WGS) entry which is preliminary data.</text>
</comment>
<gene>
    <name evidence="2" type="ORF">KDM89_22160</name>
</gene>
<keyword evidence="2" id="KW-0808">Transferase</keyword>
<feature type="coiled-coil region" evidence="1">
    <location>
        <begin position="30"/>
        <end position="64"/>
    </location>
</feature>
<keyword evidence="3" id="KW-1185">Reference proteome</keyword>
<evidence type="ECO:0000313" key="3">
    <source>
        <dbReference type="Proteomes" id="UP000680067"/>
    </source>
</evidence>
<sequence length="93" mass="10344">FLDPDASLLIVALMDVTQQVKVEKEIRELSAQLERRVVLRTRKLEQANQELAKAMEDLRYTQADLVRSEKMAALGSLVAGVAHELNTPLGNSV</sequence>
<evidence type="ECO:0000256" key="1">
    <source>
        <dbReference type="SAM" id="Coils"/>
    </source>
</evidence>
<accession>A0A941I9I3</accession>
<proteinExistence type="predicted"/>
<keyword evidence="2" id="KW-0418">Kinase</keyword>
<dbReference type="EMBL" id="JAGSPN010000677">
    <property type="protein sequence ID" value="MBR7784840.1"/>
    <property type="molecule type" value="Genomic_DNA"/>
</dbReference>